<dbReference type="Proteomes" id="UP000265520">
    <property type="component" value="Unassembled WGS sequence"/>
</dbReference>
<reference evidence="2 3" key="1">
    <citation type="journal article" date="2018" name="Front. Plant Sci.">
        <title>Red Clover (Trifolium pratense) and Zigzag Clover (T. medium) - A Picture of Genomic Similarities and Differences.</title>
        <authorList>
            <person name="Dluhosova J."/>
            <person name="Istvanek J."/>
            <person name="Nedelnik J."/>
            <person name="Repkova J."/>
        </authorList>
    </citation>
    <scope>NUCLEOTIDE SEQUENCE [LARGE SCALE GENOMIC DNA]</scope>
    <source>
        <strain evidence="3">cv. 10/8</strain>
        <tissue evidence="2">Leaf</tissue>
    </source>
</reference>
<dbReference type="AlphaFoldDB" id="A0A392M9F4"/>
<feature type="region of interest" description="Disordered" evidence="1">
    <location>
        <begin position="1"/>
        <end position="42"/>
    </location>
</feature>
<accession>A0A392M9F4</accession>
<feature type="compositionally biased region" description="Polar residues" evidence="1">
    <location>
        <begin position="12"/>
        <end position="33"/>
    </location>
</feature>
<protein>
    <submittedName>
        <fullName evidence="2">Uncharacterized protein</fullName>
    </submittedName>
</protein>
<sequence>KEALEQIEDLNEGQTSTTDHTIGEYSSSLTTTATERDAYRAV</sequence>
<evidence type="ECO:0000313" key="2">
    <source>
        <dbReference type="EMBL" id="MCH82824.1"/>
    </source>
</evidence>
<comment type="caution">
    <text evidence="2">The sequence shown here is derived from an EMBL/GenBank/DDBJ whole genome shotgun (WGS) entry which is preliminary data.</text>
</comment>
<proteinExistence type="predicted"/>
<evidence type="ECO:0000256" key="1">
    <source>
        <dbReference type="SAM" id="MobiDB-lite"/>
    </source>
</evidence>
<keyword evidence="3" id="KW-1185">Reference proteome</keyword>
<evidence type="ECO:0000313" key="3">
    <source>
        <dbReference type="Proteomes" id="UP000265520"/>
    </source>
</evidence>
<dbReference type="EMBL" id="LXQA010004241">
    <property type="protein sequence ID" value="MCH82824.1"/>
    <property type="molecule type" value="Genomic_DNA"/>
</dbReference>
<feature type="non-terminal residue" evidence="2">
    <location>
        <position position="1"/>
    </location>
</feature>
<name>A0A392M9F4_9FABA</name>
<organism evidence="2 3">
    <name type="scientific">Trifolium medium</name>
    <dbReference type="NCBI Taxonomy" id="97028"/>
    <lineage>
        <taxon>Eukaryota</taxon>
        <taxon>Viridiplantae</taxon>
        <taxon>Streptophyta</taxon>
        <taxon>Embryophyta</taxon>
        <taxon>Tracheophyta</taxon>
        <taxon>Spermatophyta</taxon>
        <taxon>Magnoliopsida</taxon>
        <taxon>eudicotyledons</taxon>
        <taxon>Gunneridae</taxon>
        <taxon>Pentapetalae</taxon>
        <taxon>rosids</taxon>
        <taxon>fabids</taxon>
        <taxon>Fabales</taxon>
        <taxon>Fabaceae</taxon>
        <taxon>Papilionoideae</taxon>
        <taxon>50 kb inversion clade</taxon>
        <taxon>NPAAA clade</taxon>
        <taxon>Hologalegina</taxon>
        <taxon>IRL clade</taxon>
        <taxon>Trifolieae</taxon>
        <taxon>Trifolium</taxon>
    </lineage>
</organism>
<gene>
    <name evidence="2" type="ORF">A2U01_0003636</name>
</gene>
<feature type="compositionally biased region" description="Acidic residues" evidence="1">
    <location>
        <begin position="1"/>
        <end position="11"/>
    </location>
</feature>